<name>A0A0N7L630_PLAHL</name>
<evidence type="ECO:0000313" key="2">
    <source>
        <dbReference type="Proteomes" id="UP000054928"/>
    </source>
</evidence>
<protein>
    <submittedName>
        <fullName evidence="1">Uncharacterized protein</fullName>
    </submittedName>
</protein>
<dbReference type="EMBL" id="CCYD01000653">
    <property type="protein sequence ID" value="CEG43131.1"/>
    <property type="molecule type" value="Genomic_DNA"/>
</dbReference>
<sequence length="67" mass="7482">MNASTASFMSTSSAGLRTRSSFSTLSTENQSTFFLDMAIIRFLTLSQELKLPQSALYRANRELINLD</sequence>
<keyword evidence="2" id="KW-1185">Reference proteome</keyword>
<evidence type="ECO:0000313" key="1">
    <source>
        <dbReference type="EMBL" id="CEG43131.1"/>
    </source>
</evidence>
<dbReference type="RefSeq" id="XP_024579500.1">
    <property type="nucleotide sequence ID" value="XM_024729088.1"/>
</dbReference>
<accession>A0A0N7L630</accession>
<reference evidence="2" key="1">
    <citation type="submission" date="2014-09" db="EMBL/GenBank/DDBJ databases">
        <authorList>
            <person name="Sharma Rahul"/>
            <person name="Thines Marco"/>
        </authorList>
    </citation>
    <scope>NUCLEOTIDE SEQUENCE [LARGE SCALE GENOMIC DNA]</scope>
</reference>
<organism evidence="1 2">
    <name type="scientific">Plasmopara halstedii</name>
    <name type="common">Downy mildew of sunflower</name>
    <dbReference type="NCBI Taxonomy" id="4781"/>
    <lineage>
        <taxon>Eukaryota</taxon>
        <taxon>Sar</taxon>
        <taxon>Stramenopiles</taxon>
        <taxon>Oomycota</taxon>
        <taxon>Peronosporomycetes</taxon>
        <taxon>Peronosporales</taxon>
        <taxon>Peronosporaceae</taxon>
        <taxon>Plasmopara</taxon>
    </lineage>
</organism>
<dbReference type="GeneID" id="36408403"/>
<proteinExistence type="predicted"/>
<dbReference type="Proteomes" id="UP000054928">
    <property type="component" value="Unassembled WGS sequence"/>
</dbReference>
<dbReference type="AlphaFoldDB" id="A0A0N7L630"/>